<name>A0A8J4V1Z6_9MYCE</name>
<gene>
    <name evidence="5" type="ORF">CYY_000962</name>
</gene>
<feature type="repeat" description="ANK" evidence="3">
    <location>
        <begin position="956"/>
        <end position="988"/>
    </location>
</feature>
<dbReference type="PRINTS" id="PR01415">
    <property type="entry name" value="ANKYRIN"/>
</dbReference>
<dbReference type="PROSITE" id="PS50297">
    <property type="entry name" value="ANK_REP_REGION"/>
    <property type="match status" value="14"/>
</dbReference>
<evidence type="ECO:0000256" key="4">
    <source>
        <dbReference type="SAM" id="MobiDB-lite"/>
    </source>
</evidence>
<dbReference type="Gene3D" id="1.25.40.20">
    <property type="entry name" value="Ankyrin repeat-containing domain"/>
    <property type="match status" value="7"/>
</dbReference>
<dbReference type="GO" id="GO:0005737">
    <property type="term" value="C:cytoplasm"/>
    <property type="evidence" value="ECO:0007669"/>
    <property type="project" value="TreeGrafter"/>
</dbReference>
<feature type="repeat" description="ANK" evidence="3">
    <location>
        <begin position="823"/>
        <end position="855"/>
    </location>
</feature>
<accession>A0A8J4V1Z6</accession>
<feature type="repeat" description="ANK" evidence="3">
    <location>
        <begin position="229"/>
        <end position="261"/>
    </location>
</feature>
<organism evidence="5 6">
    <name type="scientific">Polysphondylium violaceum</name>
    <dbReference type="NCBI Taxonomy" id="133409"/>
    <lineage>
        <taxon>Eukaryota</taxon>
        <taxon>Amoebozoa</taxon>
        <taxon>Evosea</taxon>
        <taxon>Eumycetozoa</taxon>
        <taxon>Dictyostelia</taxon>
        <taxon>Dictyosteliales</taxon>
        <taxon>Dictyosteliaceae</taxon>
        <taxon>Polysphondylium</taxon>
    </lineage>
</organism>
<feature type="compositionally biased region" description="Low complexity" evidence="4">
    <location>
        <begin position="294"/>
        <end position="326"/>
    </location>
</feature>
<dbReference type="AlphaFoldDB" id="A0A8J4V1Z6"/>
<evidence type="ECO:0000313" key="5">
    <source>
        <dbReference type="EMBL" id="KAF2077715.1"/>
    </source>
</evidence>
<feature type="region of interest" description="Disordered" evidence="4">
    <location>
        <begin position="288"/>
        <end position="326"/>
    </location>
</feature>
<dbReference type="Pfam" id="PF00023">
    <property type="entry name" value="Ank"/>
    <property type="match status" value="3"/>
</dbReference>
<dbReference type="SUPFAM" id="SSF48403">
    <property type="entry name" value="Ankyrin repeat"/>
    <property type="match status" value="3"/>
</dbReference>
<protein>
    <recommendedName>
        <fullName evidence="7">Ankyrin repeat-containing protein</fullName>
    </recommendedName>
</protein>
<dbReference type="InterPro" id="IPR002110">
    <property type="entry name" value="Ankyrin_rpt"/>
</dbReference>
<evidence type="ECO:0008006" key="7">
    <source>
        <dbReference type="Google" id="ProtNLM"/>
    </source>
</evidence>
<feature type="repeat" description="ANK" evidence="3">
    <location>
        <begin position="512"/>
        <end position="541"/>
    </location>
</feature>
<dbReference type="EMBL" id="AJWJ01000021">
    <property type="protein sequence ID" value="KAF2077715.1"/>
    <property type="molecule type" value="Genomic_DNA"/>
</dbReference>
<reference evidence="5" key="1">
    <citation type="submission" date="2020-01" db="EMBL/GenBank/DDBJ databases">
        <title>Development of genomics and gene disruption for Polysphondylium violaceum indicates a role for the polyketide synthase stlB in stalk morphogenesis.</title>
        <authorList>
            <person name="Narita B."/>
            <person name="Kawabe Y."/>
            <person name="Kin K."/>
            <person name="Saito T."/>
            <person name="Gibbs R."/>
            <person name="Kuspa A."/>
            <person name="Muzny D."/>
            <person name="Queller D."/>
            <person name="Richards S."/>
            <person name="Strassman J."/>
            <person name="Sucgang R."/>
            <person name="Worley K."/>
            <person name="Schaap P."/>
        </authorList>
    </citation>
    <scope>NUCLEOTIDE SEQUENCE</scope>
    <source>
        <strain evidence="5">QSvi11</strain>
    </source>
</reference>
<feature type="repeat" description="ANK" evidence="3">
    <location>
        <begin position="577"/>
        <end position="617"/>
    </location>
</feature>
<feature type="repeat" description="ANK" evidence="3">
    <location>
        <begin position="542"/>
        <end position="576"/>
    </location>
</feature>
<feature type="repeat" description="ANK" evidence="3">
    <location>
        <begin position="477"/>
        <end position="509"/>
    </location>
</feature>
<feature type="compositionally biased region" description="Low complexity" evidence="4">
    <location>
        <begin position="788"/>
        <end position="800"/>
    </location>
</feature>
<dbReference type="Pfam" id="PF12796">
    <property type="entry name" value="Ank_2"/>
    <property type="match status" value="5"/>
</dbReference>
<feature type="repeat" description="ANK" evidence="3">
    <location>
        <begin position="196"/>
        <end position="228"/>
    </location>
</feature>
<evidence type="ECO:0000256" key="3">
    <source>
        <dbReference type="PROSITE-ProRule" id="PRU00023"/>
    </source>
</evidence>
<feature type="repeat" description="ANK" evidence="3">
    <location>
        <begin position="718"/>
        <end position="750"/>
    </location>
</feature>
<dbReference type="PANTHER" id="PTHR24198:SF194">
    <property type="entry name" value="INVERSIN-A"/>
    <property type="match status" value="1"/>
</dbReference>
<dbReference type="Pfam" id="PF13637">
    <property type="entry name" value="Ank_4"/>
    <property type="match status" value="2"/>
</dbReference>
<feature type="repeat" description="ANK" evidence="3">
    <location>
        <begin position="365"/>
        <end position="398"/>
    </location>
</feature>
<dbReference type="PANTHER" id="PTHR24198">
    <property type="entry name" value="ANKYRIN REPEAT AND PROTEIN KINASE DOMAIN-CONTAINING PROTEIN"/>
    <property type="match status" value="1"/>
</dbReference>
<evidence type="ECO:0000313" key="6">
    <source>
        <dbReference type="Proteomes" id="UP000695562"/>
    </source>
</evidence>
<comment type="caution">
    <text evidence="5">The sequence shown here is derived from an EMBL/GenBank/DDBJ whole genome shotgun (WGS) entry which is preliminary data.</text>
</comment>
<evidence type="ECO:0000256" key="2">
    <source>
        <dbReference type="ARBA" id="ARBA00023043"/>
    </source>
</evidence>
<feature type="repeat" description="ANK" evidence="3">
    <location>
        <begin position="618"/>
        <end position="650"/>
    </location>
</feature>
<feature type="repeat" description="ANK" evidence="3">
    <location>
        <begin position="856"/>
        <end position="888"/>
    </location>
</feature>
<dbReference type="InterPro" id="IPR036770">
    <property type="entry name" value="Ankyrin_rpt-contain_sf"/>
</dbReference>
<feature type="region of interest" description="Disordered" evidence="4">
    <location>
        <begin position="53"/>
        <end position="83"/>
    </location>
</feature>
<feature type="compositionally biased region" description="Polar residues" evidence="4">
    <location>
        <begin position="53"/>
        <end position="74"/>
    </location>
</feature>
<sequence>MDDHYSVNTASSGSCSEYLQESPSTFSEHLNYGSPIDIHSSLLNHHHHIGSPTESNFKMTSDDSCGSSNSNTKQTNKEIEKDKDTLTITTSVAVSPQSPSITSAIATTTNTSNSNGNTLKNNNSYSSFLESIKNDDKEFILEFCKGNKNINKLEFRDTDGRSPVHYCVEYDSFSCLETMLSIVTPLNEIVNLKDKDDWTPLHYAALFDRIECALHLIQNGANINCLTNESWTPLHVSAWRGHSDFVTMLIEKSARLSLKTKDGLTSHQLALNSSHFSIANQISEALLTKDDGGNNSNSSSSSSNNSNNTNVNSNSNSNNNNNNNNIIEETNSNEEILSLFKRASTDLDKLQLEQGVNYNNIKDSSGITPLHLCALNGLIDTIGLLVEKYNMNVNIQDNSGKTPLHYASYAGRVESMRKLISFGANVNICLLDLSPNILLQQQQQHQQQGSGEKSAGVLFVNNNNNSNNVNLKLKKEYGITPLHEAAYSGELAAVCLLIDHNANMNAKSFYGTALHYAASVGSNECIKYLLQHGADSRLRNEQGMTALHVAAFHGYPEALNTLILSNGGAEVNAKCKDGSTPLLKATMGASGSESKENSLSCISLLLDKGADANIPNDQGETPLHVSCYYGLTDIAQALIGRGSNLEAKDEWAETPLHKCTYQNHHQQVKLLLEMGARVNAENHEGETPLHISVRKNSGECAHILAAWKGVDLNLANKYGETPLHYACSYGLIELAMLFLEKGAIPHLQDSQGDIPLMVSLRKGFTEISLTLIRWGVEVGDNGRGAPRSNSSSSLSISADNRSSHITDVGESPFVSPMLRPNNYNEHALHAAAMAGYSECVLALLGVGADINQFECYGNTPLHAASYTGNSDLVDMMITMGAIVNITNKDHVSPLHVAALAGKHRVVETLISRGGNCNLCDKNGDTPLHGACLSGDPQSVTTILTHGNISIDVKNAKQWTPLHMACASGHIVIVKLLVQMGANPNIKNISGDLPYDTAISSGHFDISTFLKKPKKSYKLF</sequence>
<dbReference type="SMART" id="SM00248">
    <property type="entry name" value="ANK"/>
    <property type="match status" value="20"/>
</dbReference>
<feature type="repeat" description="ANK" evidence="3">
    <location>
        <begin position="399"/>
        <end position="428"/>
    </location>
</feature>
<proteinExistence type="predicted"/>
<keyword evidence="1" id="KW-0677">Repeat</keyword>
<dbReference type="Proteomes" id="UP000695562">
    <property type="component" value="Unassembled WGS sequence"/>
</dbReference>
<feature type="region of interest" description="Disordered" evidence="4">
    <location>
        <begin position="782"/>
        <end position="803"/>
    </location>
</feature>
<feature type="repeat" description="ANK" evidence="3">
    <location>
        <begin position="922"/>
        <end position="955"/>
    </location>
</feature>
<keyword evidence="6" id="KW-1185">Reference proteome</keyword>
<feature type="repeat" description="ANK" evidence="3">
    <location>
        <begin position="889"/>
        <end position="921"/>
    </location>
</feature>
<dbReference type="PROSITE" id="PS50088">
    <property type="entry name" value="ANK_REPEAT"/>
    <property type="match status" value="16"/>
</dbReference>
<evidence type="ECO:0000256" key="1">
    <source>
        <dbReference type="ARBA" id="ARBA00022737"/>
    </source>
</evidence>
<keyword evidence="2 3" id="KW-0040">ANK repeat</keyword>
<feature type="repeat" description="ANK" evidence="3">
    <location>
        <begin position="651"/>
        <end position="683"/>
    </location>
</feature>
<dbReference type="OrthoDB" id="16045at2759"/>